<dbReference type="SMART" id="SM01043">
    <property type="entry name" value="BTAD"/>
    <property type="match status" value="1"/>
</dbReference>
<protein>
    <recommendedName>
        <fullName evidence="1">Bacterial transcriptional activator domain-containing protein</fullName>
    </recommendedName>
</protein>
<dbReference type="PANTHER" id="PTHR35807:SF2">
    <property type="entry name" value="TRANSCRIPTIONAL ACTIVATOR DOMAIN"/>
    <property type="match status" value="1"/>
</dbReference>
<dbReference type="Gene3D" id="1.10.10.10">
    <property type="entry name" value="Winged helix-like DNA-binding domain superfamily/Winged helix DNA-binding domain"/>
    <property type="match status" value="1"/>
</dbReference>
<dbReference type="Proteomes" id="UP000614469">
    <property type="component" value="Unassembled WGS sequence"/>
</dbReference>
<dbReference type="Pfam" id="PF03704">
    <property type="entry name" value="BTAD"/>
    <property type="match status" value="1"/>
</dbReference>
<name>A0A8J6NMI1_9CHLR</name>
<dbReference type="InterPro" id="IPR005158">
    <property type="entry name" value="BTAD"/>
</dbReference>
<evidence type="ECO:0000313" key="2">
    <source>
        <dbReference type="EMBL" id="MBC8335875.1"/>
    </source>
</evidence>
<dbReference type="InterPro" id="IPR036388">
    <property type="entry name" value="WH-like_DNA-bd_sf"/>
</dbReference>
<dbReference type="PANTHER" id="PTHR35807">
    <property type="entry name" value="TRANSCRIPTIONAL REGULATOR REDD-RELATED"/>
    <property type="match status" value="1"/>
</dbReference>
<dbReference type="Gene3D" id="1.25.40.10">
    <property type="entry name" value="Tetratricopeptide repeat domain"/>
    <property type="match status" value="1"/>
</dbReference>
<reference evidence="2 3" key="1">
    <citation type="submission" date="2020-08" db="EMBL/GenBank/DDBJ databases">
        <title>Bridging the membrane lipid divide: bacteria of the FCB group superphylum have the potential to synthesize archaeal ether lipids.</title>
        <authorList>
            <person name="Villanueva L."/>
            <person name="Von Meijenfeldt F.A.B."/>
            <person name="Westbye A.B."/>
            <person name="Yadav S."/>
            <person name="Hopmans E.C."/>
            <person name="Dutilh B.E."/>
            <person name="Sinninghe Damste J.S."/>
        </authorList>
    </citation>
    <scope>NUCLEOTIDE SEQUENCE [LARGE SCALE GENOMIC DNA]</scope>
    <source>
        <strain evidence="2">NIOZ-UU36</strain>
    </source>
</reference>
<comment type="caution">
    <text evidence="2">The sequence shown here is derived from an EMBL/GenBank/DDBJ whole genome shotgun (WGS) entry which is preliminary data.</text>
</comment>
<feature type="domain" description="Bacterial transcriptional activator" evidence="1">
    <location>
        <begin position="261"/>
        <end position="402"/>
    </location>
</feature>
<accession>A0A8J6NMI1</accession>
<gene>
    <name evidence="2" type="ORF">H8E29_11450</name>
</gene>
<dbReference type="InterPro" id="IPR011990">
    <property type="entry name" value="TPR-like_helical_dom_sf"/>
</dbReference>
<dbReference type="EMBL" id="JACNJN010000127">
    <property type="protein sequence ID" value="MBC8335875.1"/>
    <property type="molecule type" value="Genomic_DNA"/>
</dbReference>
<evidence type="ECO:0000313" key="3">
    <source>
        <dbReference type="Proteomes" id="UP000614469"/>
    </source>
</evidence>
<feature type="non-terminal residue" evidence="2">
    <location>
        <position position="1"/>
    </location>
</feature>
<proteinExistence type="predicted"/>
<organism evidence="2 3">
    <name type="scientific">Candidatus Desulfolinea nitratireducens</name>
    <dbReference type="NCBI Taxonomy" id="2841698"/>
    <lineage>
        <taxon>Bacteria</taxon>
        <taxon>Bacillati</taxon>
        <taxon>Chloroflexota</taxon>
        <taxon>Anaerolineae</taxon>
        <taxon>Anaerolineales</taxon>
        <taxon>Anaerolineales incertae sedis</taxon>
        <taxon>Candidatus Desulfolinea</taxon>
    </lineage>
</organism>
<dbReference type="SUPFAM" id="SSF48452">
    <property type="entry name" value="TPR-like"/>
    <property type="match status" value="2"/>
</dbReference>
<dbReference type="InterPro" id="IPR051677">
    <property type="entry name" value="AfsR-DnrI-RedD_regulator"/>
</dbReference>
<sequence length="403" mass="46343">SVVYHRFRHLCLLSDRLLESDSSYEQGLFHLERGRLAVTEKDIPQALKNLQAAKRHFKQDGRTLEYSWSQLWLSSAAYQSGDINEARSELDEVLTLSKEKSIVHTIESQARQVRPWLVGMQKDPIIGKILSAFMDEVAVNEAQLATTRRNLRRIVSAVPMATPRLTIQALGRGQVKINGKTITPSDWKTQAVRDLFFYFLTTSQAKTKEQIGLVFWPDIEPAKLKMRFKNDLYRLRRALGPEAILFENDRYSFNPALDYDYDVETFLTHLALATHSSNIQEQIKHYQAAVDLVRGSYLSDIHMDWVWSEREHLSQLHISALLKLAKLYLENKAPDMAKTTCQKVLKQDTCHEEAHRLLMKTFSILGDRSAIARQYQVCKQALKEGLDIPPAEETEDLYLQLIA</sequence>
<dbReference type="AlphaFoldDB" id="A0A8J6NMI1"/>
<evidence type="ECO:0000259" key="1">
    <source>
        <dbReference type="SMART" id="SM01043"/>
    </source>
</evidence>